<dbReference type="Pfam" id="PF02367">
    <property type="entry name" value="TsaE"/>
    <property type="match status" value="1"/>
</dbReference>
<protein>
    <recommendedName>
        <fullName evidence="3">tRNA threonylcarbamoyladenosine biosynthesis protein TsaE</fullName>
    </recommendedName>
    <alternativeName>
        <fullName evidence="10">t(6)A37 threonylcarbamoyladenosine biosynthesis protein TsaE</fullName>
    </alternativeName>
</protein>
<dbReference type="PANTHER" id="PTHR33540:SF2">
    <property type="entry name" value="TRNA THREONYLCARBAMOYLADENOSINE BIOSYNTHESIS PROTEIN TSAE"/>
    <property type="match status" value="1"/>
</dbReference>
<proteinExistence type="inferred from homology"/>
<evidence type="ECO:0000256" key="5">
    <source>
        <dbReference type="ARBA" id="ARBA00022694"/>
    </source>
</evidence>
<dbReference type="GO" id="GO:0002949">
    <property type="term" value="P:tRNA threonylcarbamoyladenosine modification"/>
    <property type="evidence" value="ECO:0007669"/>
    <property type="project" value="InterPro"/>
</dbReference>
<accession>A0A2M7XHD5</accession>
<keyword evidence="8" id="KW-0067">ATP-binding</keyword>
<dbReference type="GO" id="GO:0016740">
    <property type="term" value="F:transferase activity"/>
    <property type="evidence" value="ECO:0007669"/>
    <property type="project" value="UniProtKB-KW"/>
</dbReference>
<dbReference type="AlphaFoldDB" id="A0A2M7XHD5"/>
<evidence type="ECO:0000256" key="7">
    <source>
        <dbReference type="ARBA" id="ARBA00022741"/>
    </source>
</evidence>
<comment type="caution">
    <text evidence="11">The sequence shown here is derived from an EMBL/GenBank/DDBJ whole genome shotgun (WGS) entry which is preliminary data.</text>
</comment>
<name>A0A2M7XHD5_9BACT</name>
<organism evidence="11 12">
    <name type="scientific">Candidatus Uhrbacteria bacterium CG_4_9_14_3_um_filter_36_7</name>
    <dbReference type="NCBI Taxonomy" id="1975033"/>
    <lineage>
        <taxon>Bacteria</taxon>
        <taxon>Candidatus Uhriibacteriota</taxon>
    </lineage>
</organism>
<gene>
    <name evidence="11" type="ORF">CO172_02125</name>
</gene>
<keyword evidence="11" id="KW-0808">Transferase</keyword>
<evidence type="ECO:0000256" key="8">
    <source>
        <dbReference type="ARBA" id="ARBA00022840"/>
    </source>
</evidence>
<evidence type="ECO:0000256" key="3">
    <source>
        <dbReference type="ARBA" id="ARBA00019010"/>
    </source>
</evidence>
<dbReference type="GO" id="GO:0005737">
    <property type="term" value="C:cytoplasm"/>
    <property type="evidence" value="ECO:0007669"/>
    <property type="project" value="UniProtKB-SubCell"/>
</dbReference>
<evidence type="ECO:0000313" key="12">
    <source>
        <dbReference type="Proteomes" id="UP000229749"/>
    </source>
</evidence>
<dbReference type="CDD" id="cd02019">
    <property type="entry name" value="NK"/>
    <property type="match status" value="1"/>
</dbReference>
<dbReference type="EMBL" id="PFWS01000033">
    <property type="protein sequence ID" value="PJA47288.1"/>
    <property type="molecule type" value="Genomic_DNA"/>
</dbReference>
<comment type="similarity">
    <text evidence="2">Belongs to the TsaE family.</text>
</comment>
<keyword evidence="6" id="KW-0479">Metal-binding</keyword>
<evidence type="ECO:0000256" key="9">
    <source>
        <dbReference type="ARBA" id="ARBA00022842"/>
    </source>
</evidence>
<comment type="subcellular location">
    <subcellularLocation>
        <location evidence="1">Cytoplasm</location>
    </subcellularLocation>
</comment>
<evidence type="ECO:0000256" key="6">
    <source>
        <dbReference type="ARBA" id="ARBA00022723"/>
    </source>
</evidence>
<keyword evidence="7" id="KW-0547">Nucleotide-binding</keyword>
<keyword evidence="4" id="KW-0963">Cytoplasm</keyword>
<dbReference type="PANTHER" id="PTHR33540">
    <property type="entry name" value="TRNA THREONYLCARBAMOYLADENOSINE BIOSYNTHESIS PROTEIN TSAE"/>
    <property type="match status" value="1"/>
</dbReference>
<dbReference type="Proteomes" id="UP000229749">
    <property type="component" value="Unassembled WGS sequence"/>
</dbReference>
<evidence type="ECO:0000256" key="2">
    <source>
        <dbReference type="ARBA" id="ARBA00007599"/>
    </source>
</evidence>
<dbReference type="InterPro" id="IPR027417">
    <property type="entry name" value="P-loop_NTPase"/>
</dbReference>
<evidence type="ECO:0000256" key="4">
    <source>
        <dbReference type="ARBA" id="ARBA00022490"/>
    </source>
</evidence>
<evidence type="ECO:0000256" key="1">
    <source>
        <dbReference type="ARBA" id="ARBA00004496"/>
    </source>
</evidence>
<keyword evidence="9" id="KW-0460">Magnesium</keyword>
<keyword evidence="5" id="KW-0819">tRNA processing</keyword>
<reference evidence="12" key="1">
    <citation type="submission" date="2017-09" db="EMBL/GenBank/DDBJ databases">
        <title>Depth-based differentiation of microbial function through sediment-hosted aquifers and enrichment of novel symbionts in the deep terrestrial subsurface.</title>
        <authorList>
            <person name="Probst A.J."/>
            <person name="Ladd B."/>
            <person name="Jarett J.K."/>
            <person name="Geller-Mcgrath D.E."/>
            <person name="Sieber C.M.K."/>
            <person name="Emerson J.B."/>
            <person name="Anantharaman K."/>
            <person name="Thomas B.C."/>
            <person name="Malmstrom R."/>
            <person name="Stieglmeier M."/>
            <person name="Klingl A."/>
            <person name="Woyke T."/>
            <person name="Ryan C.M."/>
            <person name="Banfield J.F."/>
        </authorList>
    </citation>
    <scope>NUCLEOTIDE SEQUENCE [LARGE SCALE GENOMIC DNA]</scope>
</reference>
<sequence>MFYLSHSSQETKKFAIEFALKLSMGTVVALEGDLGSGKTTFVQGLAEGFGIKDIVRSPSFTLMNIYPFQSVDSEKHYFVHVDAYRLDSAAKLEETGLDEWIGRKDAIIFIEWPERFELPIAFDWKIVFAYGDEEETREILIRHLLSHKDSYPT</sequence>
<dbReference type="Gene3D" id="3.40.50.300">
    <property type="entry name" value="P-loop containing nucleotide triphosphate hydrolases"/>
    <property type="match status" value="1"/>
</dbReference>
<dbReference type="GO" id="GO:0005524">
    <property type="term" value="F:ATP binding"/>
    <property type="evidence" value="ECO:0007669"/>
    <property type="project" value="UniProtKB-KW"/>
</dbReference>
<evidence type="ECO:0000256" key="10">
    <source>
        <dbReference type="ARBA" id="ARBA00032441"/>
    </source>
</evidence>
<dbReference type="NCBIfam" id="TIGR00150">
    <property type="entry name" value="T6A_YjeE"/>
    <property type="match status" value="1"/>
</dbReference>
<dbReference type="InterPro" id="IPR003442">
    <property type="entry name" value="T6A_TsaE"/>
</dbReference>
<dbReference type="SUPFAM" id="SSF52540">
    <property type="entry name" value="P-loop containing nucleoside triphosphate hydrolases"/>
    <property type="match status" value="1"/>
</dbReference>
<dbReference type="GO" id="GO:0046872">
    <property type="term" value="F:metal ion binding"/>
    <property type="evidence" value="ECO:0007669"/>
    <property type="project" value="UniProtKB-KW"/>
</dbReference>
<evidence type="ECO:0000313" key="11">
    <source>
        <dbReference type="EMBL" id="PJA47288.1"/>
    </source>
</evidence>